<dbReference type="EMBL" id="CM031812">
    <property type="protein sequence ID" value="KAG6657217.1"/>
    <property type="molecule type" value="Genomic_DNA"/>
</dbReference>
<organism evidence="1 2">
    <name type="scientific">Carya illinoinensis</name>
    <name type="common">Pecan</name>
    <dbReference type="NCBI Taxonomy" id="32201"/>
    <lineage>
        <taxon>Eukaryota</taxon>
        <taxon>Viridiplantae</taxon>
        <taxon>Streptophyta</taxon>
        <taxon>Embryophyta</taxon>
        <taxon>Tracheophyta</taxon>
        <taxon>Spermatophyta</taxon>
        <taxon>Magnoliopsida</taxon>
        <taxon>eudicotyledons</taxon>
        <taxon>Gunneridae</taxon>
        <taxon>Pentapetalae</taxon>
        <taxon>rosids</taxon>
        <taxon>fabids</taxon>
        <taxon>Fagales</taxon>
        <taxon>Juglandaceae</taxon>
        <taxon>Carya</taxon>
    </lineage>
</organism>
<comment type="caution">
    <text evidence="1">The sequence shown here is derived from an EMBL/GenBank/DDBJ whole genome shotgun (WGS) entry which is preliminary data.</text>
</comment>
<dbReference type="AlphaFoldDB" id="A0A8T1QRY1"/>
<evidence type="ECO:0000313" key="1">
    <source>
        <dbReference type="EMBL" id="KAG6657217.1"/>
    </source>
</evidence>
<protein>
    <submittedName>
        <fullName evidence="1">Uncharacterized protein</fullName>
    </submittedName>
</protein>
<dbReference type="Proteomes" id="UP000811609">
    <property type="component" value="Chromosome 4"/>
</dbReference>
<accession>A0A8T1QRY1</accession>
<name>A0A8T1QRY1_CARIL</name>
<sequence length="32" mass="3868">MEDSSKDCQTYTMLVELLDQSWWSFACFGLFW</sequence>
<keyword evidence="2" id="KW-1185">Reference proteome</keyword>
<evidence type="ECO:0000313" key="2">
    <source>
        <dbReference type="Proteomes" id="UP000811609"/>
    </source>
</evidence>
<proteinExistence type="predicted"/>
<gene>
    <name evidence="1" type="ORF">CIPAW_04G074600</name>
</gene>
<reference evidence="1" key="1">
    <citation type="submission" date="2020-12" db="EMBL/GenBank/DDBJ databases">
        <title>WGS assembly of Carya illinoinensis cv. Pawnee.</title>
        <authorList>
            <person name="Platts A."/>
            <person name="Shu S."/>
            <person name="Wright S."/>
            <person name="Barry K."/>
            <person name="Edger P."/>
            <person name="Pires J.C."/>
            <person name="Schmutz J."/>
        </authorList>
    </citation>
    <scope>NUCLEOTIDE SEQUENCE</scope>
    <source>
        <tissue evidence="1">Leaf</tissue>
    </source>
</reference>